<dbReference type="InterPro" id="IPR051313">
    <property type="entry name" value="Bact_iron-sidero_bind"/>
</dbReference>
<keyword evidence="7" id="KW-0804">Transcription</keyword>
<dbReference type="RefSeq" id="WP_076109206.1">
    <property type="nucleotide sequence ID" value="NZ_MPTB01000003.1"/>
</dbReference>
<dbReference type="Pfam" id="PF01497">
    <property type="entry name" value="Peripla_BP_2"/>
    <property type="match status" value="1"/>
</dbReference>
<dbReference type="SUPFAM" id="SSF46689">
    <property type="entry name" value="Homeodomain-like"/>
    <property type="match status" value="2"/>
</dbReference>
<keyword evidence="4" id="KW-0732">Signal</keyword>
<dbReference type="InterPro" id="IPR009057">
    <property type="entry name" value="Homeodomain-like_sf"/>
</dbReference>
<dbReference type="EMBL" id="MPTB01000003">
    <property type="protein sequence ID" value="OMD52331.1"/>
    <property type="molecule type" value="Genomic_DNA"/>
</dbReference>
<evidence type="ECO:0000256" key="8">
    <source>
        <dbReference type="SAM" id="MobiDB-lite"/>
    </source>
</evidence>
<dbReference type="PANTHER" id="PTHR30532:SF26">
    <property type="entry name" value="IRON(3+)-HYDROXAMATE-BINDING PROTEIN FHUD"/>
    <property type="match status" value="1"/>
</dbReference>
<feature type="domain" description="Fe/B12 periplasmic-binding" evidence="10">
    <location>
        <begin position="398"/>
        <end position="658"/>
    </location>
</feature>
<dbReference type="InterPro" id="IPR018062">
    <property type="entry name" value="HTH_AraC-typ_CS"/>
</dbReference>
<keyword evidence="3" id="KW-0813">Transport</keyword>
<dbReference type="InterPro" id="IPR002491">
    <property type="entry name" value="ABC_transptr_periplasmic_BD"/>
</dbReference>
<dbReference type="PROSITE" id="PS01124">
    <property type="entry name" value="HTH_ARAC_FAMILY_2"/>
    <property type="match status" value="1"/>
</dbReference>
<feature type="compositionally biased region" description="Low complexity" evidence="8">
    <location>
        <begin position="351"/>
        <end position="370"/>
    </location>
</feature>
<feature type="region of interest" description="Disordered" evidence="8">
    <location>
        <begin position="351"/>
        <end position="379"/>
    </location>
</feature>
<keyword evidence="5" id="KW-0805">Transcription regulation</keyword>
<dbReference type="InterPro" id="IPR018060">
    <property type="entry name" value="HTH_AraC"/>
</dbReference>
<accession>A0ABX3HRA1</accession>
<keyword evidence="12" id="KW-1185">Reference proteome</keyword>
<dbReference type="Proteomes" id="UP000187412">
    <property type="component" value="Unassembled WGS sequence"/>
</dbReference>
<dbReference type="InterPro" id="IPR020449">
    <property type="entry name" value="Tscrpt_reg_AraC-type_HTH"/>
</dbReference>
<evidence type="ECO:0000256" key="7">
    <source>
        <dbReference type="ARBA" id="ARBA00023163"/>
    </source>
</evidence>
<dbReference type="PANTHER" id="PTHR30532">
    <property type="entry name" value="IRON III DICITRATE-BINDING PERIPLASMIC PROTEIN"/>
    <property type="match status" value="1"/>
</dbReference>
<evidence type="ECO:0000313" key="12">
    <source>
        <dbReference type="Proteomes" id="UP000187412"/>
    </source>
</evidence>
<dbReference type="Gene3D" id="3.40.50.1980">
    <property type="entry name" value="Nitrogenase molybdenum iron protein domain"/>
    <property type="match status" value="2"/>
</dbReference>
<evidence type="ECO:0000256" key="6">
    <source>
        <dbReference type="ARBA" id="ARBA00023125"/>
    </source>
</evidence>
<evidence type="ECO:0000256" key="3">
    <source>
        <dbReference type="ARBA" id="ARBA00022448"/>
    </source>
</evidence>
<sequence length="658" mass="74548">MNADDNLMLWDYAHIRLIDIRHVLFKAGDKPNSYRFPAEGFLYLVRGSAVFRLNGNKHTAERFHILHSGKGGQLDIDWVREELEFYFIFYKASLTLTSGLGVRRLFEKNSPFQRQYEFAPNAPLDLLFQVKKMHRKWLESSLLERIQVKAMLYQFVYEVERQRQANGKDYVKPDLVEQAVRYIQESYSQPITLSSIAEQFNYSVAYVAKQFKNKTGNSLIDFLIRTRIDKAQELLLHTEASLQEIAAGVGYADLSYFIRIFKKTTGVTPGNFKTLAQARVKESDRPKIRLRLSNAGWTERSYIVNEYDNHYQYNREGDSPMYRNTRMSMGAAMLLCLVLMLSACSSGNSSVNSASASTSPAATVQTQTSSPDADPNSLSTRVYKDSQGHEIEIPESPQRIVLQGNSIGDLLALGIEPVGIDRRFIEESVYLDQEKTPAQDIGFPTNLETVVSLEPDLTMLGYAMDKQYEEISKISPTVVFDQNAPLSERLPLIGEIVGKKAEAELLLADYNSKAEAMWNGLRQEGRIAEGETAVVLIYYWDKTMYLMKDGGVPNLLYHPLGYKMSDAVQAIEPAEGAPYIEVSPELMHEMLIGDHLFVMYPADADAEKSFNELLKTALWSTLPAVKSGKVTFVESKWNYDDMLTSSKLLDELPQMMAH</sequence>
<evidence type="ECO:0000256" key="1">
    <source>
        <dbReference type="ARBA" id="ARBA00004196"/>
    </source>
</evidence>
<proteinExistence type="inferred from homology"/>
<evidence type="ECO:0000256" key="2">
    <source>
        <dbReference type="ARBA" id="ARBA00008814"/>
    </source>
</evidence>
<evidence type="ECO:0000259" key="10">
    <source>
        <dbReference type="PROSITE" id="PS50983"/>
    </source>
</evidence>
<protein>
    <recommendedName>
        <fullName evidence="13">AraC family transcriptional regulator</fullName>
    </recommendedName>
</protein>
<evidence type="ECO:0000256" key="5">
    <source>
        <dbReference type="ARBA" id="ARBA00023015"/>
    </source>
</evidence>
<evidence type="ECO:0000313" key="11">
    <source>
        <dbReference type="EMBL" id="OMD52331.1"/>
    </source>
</evidence>
<comment type="similarity">
    <text evidence="2">Belongs to the bacterial solute-binding protein 8 family.</text>
</comment>
<comment type="subcellular location">
    <subcellularLocation>
        <location evidence="1">Cell envelope</location>
    </subcellularLocation>
</comment>
<comment type="caution">
    <text evidence="11">The sequence shown here is derived from an EMBL/GenBank/DDBJ whole genome shotgun (WGS) entry which is preliminary data.</text>
</comment>
<evidence type="ECO:0000256" key="4">
    <source>
        <dbReference type="ARBA" id="ARBA00022729"/>
    </source>
</evidence>
<organism evidence="11 12">
    <name type="scientific">Paenibacillus borealis</name>
    <dbReference type="NCBI Taxonomy" id="160799"/>
    <lineage>
        <taxon>Bacteria</taxon>
        <taxon>Bacillati</taxon>
        <taxon>Bacillota</taxon>
        <taxon>Bacilli</taxon>
        <taxon>Bacillales</taxon>
        <taxon>Paenibacillaceae</taxon>
        <taxon>Paenibacillus</taxon>
    </lineage>
</organism>
<name>A0ABX3HRA1_PAEBO</name>
<feature type="domain" description="HTH araC/xylS-type" evidence="9">
    <location>
        <begin position="177"/>
        <end position="275"/>
    </location>
</feature>
<dbReference type="SMART" id="SM00342">
    <property type="entry name" value="HTH_ARAC"/>
    <property type="match status" value="1"/>
</dbReference>
<dbReference type="PROSITE" id="PS50983">
    <property type="entry name" value="FE_B12_PBP"/>
    <property type="match status" value="1"/>
</dbReference>
<evidence type="ECO:0008006" key="13">
    <source>
        <dbReference type="Google" id="ProtNLM"/>
    </source>
</evidence>
<reference evidence="11 12" key="1">
    <citation type="submission" date="2016-10" db="EMBL/GenBank/DDBJ databases">
        <title>Paenibacillus species isolates.</title>
        <authorList>
            <person name="Beno S.M."/>
        </authorList>
    </citation>
    <scope>NUCLEOTIDE SEQUENCE [LARGE SCALE GENOMIC DNA]</scope>
    <source>
        <strain evidence="11 12">FSL H7-0744</strain>
    </source>
</reference>
<keyword evidence="6" id="KW-0238">DNA-binding</keyword>
<dbReference type="Pfam" id="PF12833">
    <property type="entry name" value="HTH_18"/>
    <property type="match status" value="1"/>
</dbReference>
<gene>
    <name evidence="11" type="ORF">BSK56_02645</name>
</gene>
<dbReference type="PRINTS" id="PR00032">
    <property type="entry name" value="HTHARAC"/>
</dbReference>
<evidence type="ECO:0000259" key="9">
    <source>
        <dbReference type="PROSITE" id="PS01124"/>
    </source>
</evidence>
<dbReference type="PROSITE" id="PS00041">
    <property type="entry name" value="HTH_ARAC_FAMILY_1"/>
    <property type="match status" value="1"/>
</dbReference>
<dbReference type="Gene3D" id="1.10.10.60">
    <property type="entry name" value="Homeodomain-like"/>
    <property type="match status" value="2"/>
</dbReference>
<dbReference type="SUPFAM" id="SSF53807">
    <property type="entry name" value="Helical backbone' metal receptor"/>
    <property type="match status" value="1"/>
</dbReference>